<dbReference type="EMBL" id="AE006470">
    <property type="protein sequence ID" value="AAM71891.1"/>
    <property type="molecule type" value="Genomic_DNA"/>
</dbReference>
<dbReference type="DNASU" id="1006281"/>
<evidence type="ECO:0000256" key="4">
    <source>
        <dbReference type="ARBA" id="ARBA00023004"/>
    </source>
</evidence>
<dbReference type="InterPro" id="IPR012675">
    <property type="entry name" value="Beta-grasp_dom_sf"/>
</dbReference>
<keyword evidence="2" id="KW-0001">2Fe-2S</keyword>
<dbReference type="KEGG" id="cte:CT0652"/>
<feature type="domain" description="2Fe-2S ferredoxin-type" evidence="7">
    <location>
        <begin position="1"/>
        <end position="93"/>
    </location>
</feature>
<dbReference type="HOGENOM" id="CLU_087598_0_0_10"/>
<evidence type="ECO:0000256" key="2">
    <source>
        <dbReference type="ARBA" id="ARBA00022714"/>
    </source>
</evidence>
<keyword evidence="3" id="KW-0479">Metal-binding</keyword>
<dbReference type="Gene3D" id="3.10.20.30">
    <property type="match status" value="1"/>
</dbReference>
<evidence type="ECO:0000256" key="5">
    <source>
        <dbReference type="ARBA" id="ARBA00023014"/>
    </source>
</evidence>
<comment type="cofactor">
    <cofactor evidence="6">
        <name>[2Fe-2S] cluster</name>
        <dbReference type="ChEBI" id="CHEBI:190135"/>
    </cofactor>
</comment>
<dbReference type="CDD" id="cd00207">
    <property type="entry name" value="fer2"/>
    <property type="match status" value="1"/>
</dbReference>
<evidence type="ECO:0000256" key="1">
    <source>
        <dbReference type="ARBA" id="ARBA00010914"/>
    </source>
</evidence>
<dbReference type="GO" id="GO:0140647">
    <property type="term" value="P:P450-containing electron transport chain"/>
    <property type="evidence" value="ECO:0007669"/>
    <property type="project" value="InterPro"/>
</dbReference>
<proteinExistence type="inferred from homology"/>
<dbReference type="InterPro" id="IPR001055">
    <property type="entry name" value="Adrenodoxin-like"/>
</dbReference>
<dbReference type="Proteomes" id="UP000001007">
    <property type="component" value="Chromosome"/>
</dbReference>
<dbReference type="eggNOG" id="COG0633">
    <property type="taxonomic scope" value="Bacteria"/>
</dbReference>
<comment type="similarity">
    <text evidence="1">Belongs to the adrenodoxin/putidaredoxin family.</text>
</comment>
<evidence type="ECO:0000313" key="9">
    <source>
        <dbReference type="Proteomes" id="UP000001007"/>
    </source>
</evidence>
<dbReference type="SUPFAM" id="SSF54292">
    <property type="entry name" value="2Fe-2S ferredoxin-like"/>
    <property type="match status" value="1"/>
</dbReference>
<dbReference type="Pfam" id="PF00111">
    <property type="entry name" value="Fer2"/>
    <property type="match status" value="1"/>
</dbReference>
<protein>
    <submittedName>
        <fullName evidence="8">Chlorosome envelope protein X</fullName>
    </submittedName>
</protein>
<accession>Q8KEN5</accession>
<keyword evidence="8" id="KW-0946">Virion</keyword>
<dbReference type="EnsemblBacteria" id="AAM71891">
    <property type="protein sequence ID" value="AAM71891"/>
    <property type="gene ID" value="CT0652"/>
</dbReference>
<keyword evidence="9" id="KW-1185">Reference proteome</keyword>
<evidence type="ECO:0000256" key="3">
    <source>
        <dbReference type="ARBA" id="ARBA00022723"/>
    </source>
</evidence>
<dbReference type="AlphaFoldDB" id="Q8KEN5"/>
<dbReference type="GO" id="GO:0051537">
    <property type="term" value="F:2 iron, 2 sulfur cluster binding"/>
    <property type="evidence" value="ECO:0007669"/>
    <property type="project" value="UniProtKB-KW"/>
</dbReference>
<sequence length="221" mass="23970">MNITVNDRECSAQVGDRLLDIARANHSHIGYFCGGNAICQTCYVRVLEGAELLSPMSDAEKAMLSDKLIKEGTRMACQTLIEKPGKITVLSEVEAAKRLTLENPLQLPAYMGKMGWEAAVKFTDTIAFQARREQGEHALEPTQLLHDVAAAISDAIQLVFNAVQAAFGVNRSTDKPEIKADKGCGCDTTLLAKTATCDNGHGRIVSPEVLQLHQERSAVCN</sequence>
<keyword evidence="5" id="KW-0411">Iron-sulfur</keyword>
<dbReference type="PATRIC" id="fig|194439.7.peg.607"/>
<dbReference type="GO" id="GO:0009055">
    <property type="term" value="F:electron transfer activity"/>
    <property type="evidence" value="ECO:0007669"/>
    <property type="project" value="TreeGrafter"/>
</dbReference>
<dbReference type="InterPro" id="IPR001041">
    <property type="entry name" value="2Fe-2S_ferredoxin-type"/>
</dbReference>
<dbReference type="PANTHER" id="PTHR23426">
    <property type="entry name" value="FERREDOXIN/ADRENODOXIN"/>
    <property type="match status" value="1"/>
</dbReference>
<evidence type="ECO:0000313" key="8">
    <source>
        <dbReference type="EMBL" id="AAM71891.1"/>
    </source>
</evidence>
<organism evidence="8 9">
    <name type="scientific">Chlorobaculum tepidum (strain ATCC 49652 / DSM 12025 / NBRC 103806 / TLS)</name>
    <name type="common">Chlorobium tepidum</name>
    <dbReference type="NCBI Taxonomy" id="194439"/>
    <lineage>
        <taxon>Bacteria</taxon>
        <taxon>Pseudomonadati</taxon>
        <taxon>Chlorobiota</taxon>
        <taxon>Chlorobiia</taxon>
        <taxon>Chlorobiales</taxon>
        <taxon>Chlorobiaceae</taxon>
        <taxon>Chlorobaculum</taxon>
    </lineage>
</organism>
<dbReference type="GO" id="GO:0046872">
    <property type="term" value="F:metal ion binding"/>
    <property type="evidence" value="ECO:0007669"/>
    <property type="project" value="UniProtKB-KW"/>
</dbReference>
<reference evidence="8 9" key="1">
    <citation type="journal article" date="2002" name="Proc. Natl. Acad. Sci. U.S.A.">
        <title>The complete genome sequence of Chlorobium tepidum TLS, a photosynthetic, anaerobic, green-sulfur bacterium.</title>
        <authorList>
            <person name="Eisen J.A."/>
            <person name="Nelson K.E."/>
            <person name="Paulsen I.T."/>
            <person name="Heidelberg J.F."/>
            <person name="Wu M."/>
            <person name="Dodson R.J."/>
            <person name="Deboy R."/>
            <person name="Gwinn M.L."/>
            <person name="Nelson W.C."/>
            <person name="Haft D.H."/>
            <person name="Hickey E.K."/>
            <person name="Peterson J.D."/>
            <person name="Durkin A.S."/>
            <person name="Kolonay J.L."/>
            <person name="Yang F."/>
            <person name="Holt I."/>
            <person name="Umayam L.A."/>
            <person name="Mason T."/>
            <person name="Brenner M."/>
            <person name="Shea T.P."/>
            <person name="Parksey D."/>
            <person name="Nierman W.C."/>
            <person name="Feldblyum T.V."/>
            <person name="Hansen C.L."/>
            <person name="Craven M.B."/>
            <person name="Radune D."/>
            <person name="Vamathevan J."/>
            <person name="Khouri H."/>
            <person name="White O."/>
            <person name="Gruber T.M."/>
            <person name="Ketchum K.A."/>
            <person name="Venter J.C."/>
            <person name="Tettelin H."/>
            <person name="Bryant D.A."/>
            <person name="Fraser C.M."/>
        </authorList>
    </citation>
    <scope>NUCLEOTIDE SEQUENCE [LARGE SCALE GENOMIC DNA]</scope>
    <source>
        <strain evidence="9">ATCC 49652 / DSM 12025 / NBRC 103806 / TLS</strain>
    </source>
</reference>
<dbReference type="PROSITE" id="PS51085">
    <property type="entry name" value="2FE2S_FER_2"/>
    <property type="match status" value="1"/>
</dbReference>
<keyword evidence="8" id="KW-0261">Viral envelope protein</keyword>
<keyword evidence="4" id="KW-0408">Iron</keyword>
<gene>
    <name evidence="8" type="primary">csmX</name>
    <name evidence="8" type="ordered locus">CT0652</name>
</gene>
<dbReference type="RefSeq" id="WP_010932336.1">
    <property type="nucleotide sequence ID" value="NC_002932.3"/>
</dbReference>
<dbReference type="STRING" id="194439.CT0652"/>
<name>Q8KEN5_CHLTE</name>
<evidence type="ECO:0000256" key="6">
    <source>
        <dbReference type="ARBA" id="ARBA00034078"/>
    </source>
</evidence>
<dbReference type="InterPro" id="IPR036010">
    <property type="entry name" value="2Fe-2S_ferredoxin-like_sf"/>
</dbReference>
<dbReference type="OrthoDB" id="9799640at2"/>
<dbReference type="PANTHER" id="PTHR23426:SF65">
    <property type="entry name" value="FERREDOXIN-2, MITOCHONDRIAL"/>
    <property type="match status" value="1"/>
</dbReference>
<evidence type="ECO:0000259" key="7">
    <source>
        <dbReference type="PROSITE" id="PS51085"/>
    </source>
</evidence>